<dbReference type="AlphaFoldDB" id="A0A0R3Q0M1"/>
<name>A0A0R3Q0M1_ANGCS</name>
<gene>
    <name evidence="2" type="ORF">ACOC_LOCUS12481</name>
</gene>
<protein>
    <submittedName>
        <fullName evidence="4">Secreted protein</fullName>
    </submittedName>
</protein>
<dbReference type="WBParaSite" id="ACOC_0001248001-mRNA-1">
    <property type="protein sequence ID" value="ACOC_0001248001-mRNA-1"/>
    <property type="gene ID" value="ACOC_0001248001"/>
</dbReference>
<accession>A0A0R3Q0M1</accession>
<evidence type="ECO:0000313" key="4">
    <source>
        <dbReference type="WBParaSite" id="ACOC_0001248001-mRNA-1"/>
    </source>
</evidence>
<evidence type="ECO:0000313" key="3">
    <source>
        <dbReference type="Proteomes" id="UP000267027"/>
    </source>
</evidence>
<organism evidence="4">
    <name type="scientific">Angiostrongylus costaricensis</name>
    <name type="common">Nematode worm</name>
    <dbReference type="NCBI Taxonomy" id="334426"/>
    <lineage>
        <taxon>Eukaryota</taxon>
        <taxon>Metazoa</taxon>
        <taxon>Ecdysozoa</taxon>
        <taxon>Nematoda</taxon>
        <taxon>Chromadorea</taxon>
        <taxon>Rhabditida</taxon>
        <taxon>Rhabditina</taxon>
        <taxon>Rhabditomorpha</taxon>
        <taxon>Strongyloidea</taxon>
        <taxon>Metastrongylidae</taxon>
        <taxon>Angiostrongylus</taxon>
    </lineage>
</organism>
<proteinExistence type="predicted"/>
<dbReference type="EMBL" id="UYYA01005056">
    <property type="protein sequence ID" value="VDM64066.1"/>
    <property type="molecule type" value="Genomic_DNA"/>
</dbReference>
<evidence type="ECO:0000256" key="1">
    <source>
        <dbReference type="SAM" id="SignalP"/>
    </source>
</evidence>
<keyword evidence="3" id="KW-1185">Reference proteome</keyword>
<feature type="signal peptide" evidence="1">
    <location>
        <begin position="1"/>
        <end position="21"/>
    </location>
</feature>
<reference evidence="4" key="1">
    <citation type="submission" date="2017-02" db="UniProtKB">
        <authorList>
            <consortium name="WormBaseParasite"/>
        </authorList>
    </citation>
    <scope>IDENTIFICATION</scope>
</reference>
<evidence type="ECO:0000313" key="2">
    <source>
        <dbReference type="EMBL" id="VDM64066.1"/>
    </source>
</evidence>
<sequence length="127" mass="13786">MNKFLVTLAVISFLVIADSLAEANVGLPERPVKAAEIRHIITRVSREKRQGDAAAAFQLPNFVSFNPFVLLSHPLAMEIPNPVKVIHMLVRLAPIGGIPLTSMVLKGLDVMDVMGVVDVEHKGTDIP</sequence>
<dbReference type="Proteomes" id="UP000267027">
    <property type="component" value="Unassembled WGS sequence"/>
</dbReference>
<keyword evidence="1" id="KW-0732">Signal</keyword>
<feature type="chain" id="PRO_5043130440" evidence="1">
    <location>
        <begin position="22"/>
        <end position="127"/>
    </location>
</feature>
<reference evidence="2 3" key="2">
    <citation type="submission" date="2018-11" db="EMBL/GenBank/DDBJ databases">
        <authorList>
            <consortium name="Pathogen Informatics"/>
        </authorList>
    </citation>
    <scope>NUCLEOTIDE SEQUENCE [LARGE SCALE GENOMIC DNA]</scope>
    <source>
        <strain evidence="2 3">Costa Rica</strain>
    </source>
</reference>